<evidence type="ECO:0000313" key="2">
    <source>
        <dbReference type="Proteomes" id="UP001060368"/>
    </source>
</evidence>
<organism evidence="1 2">
    <name type="scientific">Methanoplanus endosymbiosus</name>
    <dbReference type="NCBI Taxonomy" id="33865"/>
    <lineage>
        <taxon>Archaea</taxon>
        <taxon>Methanobacteriati</taxon>
        <taxon>Methanobacteriota</taxon>
        <taxon>Stenosarchaea group</taxon>
        <taxon>Methanomicrobia</taxon>
        <taxon>Methanomicrobiales</taxon>
        <taxon>Methanomicrobiaceae</taxon>
        <taxon>Methanoplanus</taxon>
    </lineage>
</organism>
<dbReference type="Proteomes" id="UP001060368">
    <property type="component" value="Chromosome"/>
</dbReference>
<sequence length="169" mass="20100">MPGFREADFQMEKNLFEHRLIAQKIIYLLKLKGITFKYPFHLYVRGPYSPAFAWDYYHYADEFYRCKTEDILSPDEVDYIAELTGLFNKNPALLEIGATYSHLAFEMHNPPQQAYRTVRRMKSFYSNELIIKGINRAKQYLFIPTEDEKKALETELNKWQLAGIQSMRH</sequence>
<accession>A0A9E7PLW6</accession>
<dbReference type="KEGG" id="mend:L6E24_13345"/>
<name>A0A9E7PLW6_9EURY</name>
<dbReference type="RefSeq" id="WP_257742455.1">
    <property type="nucleotide sequence ID" value="NZ_CP096115.1"/>
</dbReference>
<evidence type="ECO:0000313" key="1">
    <source>
        <dbReference type="EMBL" id="UUX92305.1"/>
    </source>
</evidence>
<dbReference type="EMBL" id="CP096115">
    <property type="protein sequence ID" value="UUX92305.1"/>
    <property type="molecule type" value="Genomic_DNA"/>
</dbReference>
<dbReference type="AlphaFoldDB" id="A0A9E7PLW6"/>
<keyword evidence="2" id="KW-1185">Reference proteome</keyword>
<reference evidence="1" key="1">
    <citation type="submission" date="2022-04" db="EMBL/GenBank/DDBJ databases">
        <title>Complete genome of Methanoplanus endosymbiosus DSM 3599.</title>
        <authorList>
            <person name="Chen S.-C."/>
            <person name="You Y.-T."/>
            <person name="Zhou Y.-Z."/>
            <person name="Lai M.-C."/>
        </authorList>
    </citation>
    <scope>NUCLEOTIDE SEQUENCE</scope>
    <source>
        <strain evidence="1">DSM 3599</strain>
    </source>
</reference>
<gene>
    <name evidence="1" type="ORF">L6E24_13345</name>
</gene>
<protein>
    <submittedName>
        <fullName evidence="1">Uncharacterized protein</fullName>
    </submittedName>
</protein>
<dbReference type="GeneID" id="74308707"/>
<proteinExistence type="predicted"/>